<feature type="region of interest" description="Disordered" evidence="1">
    <location>
        <begin position="61"/>
        <end position="80"/>
    </location>
</feature>
<reference evidence="2 3" key="1">
    <citation type="submission" date="2018-04" db="EMBL/GenBank/DDBJ databases">
        <title>Genomic Encyclopedia of Archaeal and Bacterial Type Strains, Phase II (KMG-II): from individual species to whole genera.</title>
        <authorList>
            <person name="Goeker M."/>
        </authorList>
    </citation>
    <scope>NUCLEOTIDE SEQUENCE [LARGE SCALE GENOMIC DNA]</scope>
    <source>
        <strain evidence="2 3">DSM 18064</strain>
    </source>
</reference>
<dbReference type="InterPro" id="IPR021074">
    <property type="entry name" value="Formate_DH_dsu"/>
</dbReference>
<gene>
    <name evidence="2" type="ORF">C8N32_101232</name>
</gene>
<dbReference type="Proteomes" id="UP000243859">
    <property type="component" value="Unassembled WGS sequence"/>
</dbReference>
<evidence type="ECO:0000313" key="3">
    <source>
        <dbReference type="Proteomes" id="UP000243859"/>
    </source>
</evidence>
<dbReference type="RefSeq" id="WP_107890629.1">
    <property type="nucleotide sequence ID" value="NZ_NHSI01000004.1"/>
</dbReference>
<evidence type="ECO:0000313" key="2">
    <source>
        <dbReference type="EMBL" id="PTN04034.1"/>
    </source>
</evidence>
<accession>A0A2T5BWK2</accession>
<proteinExistence type="predicted"/>
<dbReference type="OrthoDB" id="7409377at2"/>
<comment type="caution">
    <text evidence="2">The sequence shown here is derived from an EMBL/GenBank/DDBJ whole genome shotgun (WGS) entry which is preliminary data.</text>
</comment>
<sequence length="80" mass="8516">MSSEKLIRMAGQIVDAFAHLSPDAQARAVAGHINDFWPPQMRGTLLSLVETQDSRLPPAVLRAGPLIRPPGAAGQTEAES</sequence>
<protein>
    <submittedName>
        <fullName evidence="2">Formate dehydrogenase subunit delta</fullName>
    </submittedName>
</protein>
<evidence type="ECO:0000256" key="1">
    <source>
        <dbReference type="SAM" id="MobiDB-lite"/>
    </source>
</evidence>
<name>A0A2T5BWK2_9RHOB</name>
<organism evidence="2 3">
    <name type="scientific">Rhodovulum imhoffii</name>
    <dbReference type="NCBI Taxonomy" id="365340"/>
    <lineage>
        <taxon>Bacteria</taxon>
        <taxon>Pseudomonadati</taxon>
        <taxon>Pseudomonadota</taxon>
        <taxon>Alphaproteobacteria</taxon>
        <taxon>Rhodobacterales</taxon>
        <taxon>Paracoccaceae</taxon>
        <taxon>Rhodovulum</taxon>
    </lineage>
</organism>
<keyword evidence="3" id="KW-1185">Reference proteome</keyword>
<dbReference type="AlphaFoldDB" id="A0A2T5BWK2"/>
<dbReference type="EMBL" id="QAAA01000001">
    <property type="protein sequence ID" value="PTN04034.1"/>
    <property type="molecule type" value="Genomic_DNA"/>
</dbReference>
<dbReference type="Pfam" id="PF11390">
    <property type="entry name" value="FdsD"/>
    <property type="match status" value="1"/>
</dbReference>